<evidence type="ECO:0000313" key="3">
    <source>
        <dbReference type="EMBL" id="KTD45437.1"/>
    </source>
</evidence>
<evidence type="ECO:0000256" key="2">
    <source>
        <dbReference type="SAM" id="Phobius"/>
    </source>
</evidence>
<proteinExistence type="predicted"/>
<dbReference type="STRING" id="45073.Lqui_2908"/>
<dbReference type="Proteomes" id="UP000054618">
    <property type="component" value="Unassembled WGS sequence"/>
</dbReference>
<dbReference type="AlphaFoldDB" id="A0A0W0XL85"/>
<keyword evidence="4" id="KW-1185">Reference proteome</keyword>
<dbReference type="OrthoDB" id="5653490at2"/>
<comment type="caution">
    <text evidence="3">The sequence shown here is derived from an EMBL/GenBank/DDBJ whole genome shotgun (WGS) entry which is preliminary data.</text>
</comment>
<reference evidence="3 4" key="1">
    <citation type="submission" date="2015-11" db="EMBL/GenBank/DDBJ databases">
        <title>Genomic analysis of 38 Legionella species identifies large and diverse effector repertoires.</title>
        <authorList>
            <person name="Burstein D."/>
            <person name="Amaro F."/>
            <person name="Zusman T."/>
            <person name="Lifshitz Z."/>
            <person name="Cohen O."/>
            <person name="Gilbert J.A."/>
            <person name="Pupko T."/>
            <person name="Shuman H.A."/>
            <person name="Segal G."/>
        </authorList>
    </citation>
    <scope>NUCLEOTIDE SEQUENCE [LARGE SCALE GENOMIC DNA]</scope>
    <source>
        <strain evidence="3 4">CDC#1442-AUS-E</strain>
    </source>
</reference>
<dbReference type="Pfam" id="PF11393">
    <property type="entry name" value="T4BSS_DotI_IcmL"/>
    <property type="match status" value="1"/>
</dbReference>
<keyword evidence="2" id="KW-0472">Membrane</keyword>
<dbReference type="InterPro" id="IPR021055">
    <property type="entry name" value="T4BSS_IcmL/DotI"/>
</dbReference>
<keyword evidence="2" id="KW-0812">Transmembrane</keyword>
<feature type="transmembrane region" description="Helical" evidence="2">
    <location>
        <begin position="23"/>
        <end position="43"/>
    </location>
</feature>
<dbReference type="NCBIfam" id="NF038227">
    <property type="entry name" value="IcmM_DotJ_IVB"/>
    <property type="match status" value="1"/>
</dbReference>
<sequence length="94" mass="10752">MSRVAWNLIKESKSFYVTTYRRIGTWILIMLGINILLFIAIAYSRFHQPQPDFYATNGITPPVVLTPMDTPNYSNEALLPPDPVNDDNEKPIPE</sequence>
<dbReference type="PATRIC" id="fig|45073.5.peg.3086"/>
<gene>
    <name evidence="3" type="primary">dotJ</name>
    <name evidence="3" type="synonym">icmM</name>
    <name evidence="3" type="ORF">Lqui_2908</name>
</gene>
<organism evidence="3 4">
    <name type="scientific">Legionella quinlivanii</name>
    <dbReference type="NCBI Taxonomy" id="45073"/>
    <lineage>
        <taxon>Bacteria</taxon>
        <taxon>Pseudomonadati</taxon>
        <taxon>Pseudomonadota</taxon>
        <taxon>Gammaproteobacteria</taxon>
        <taxon>Legionellales</taxon>
        <taxon>Legionellaceae</taxon>
        <taxon>Legionella</taxon>
    </lineage>
</organism>
<accession>A0A0W0XL85</accession>
<evidence type="ECO:0000256" key="1">
    <source>
        <dbReference type="SAM" id="MobiDB-lite"/>
    </source>
</evidence>
<protein>
    <submittedName>
        <fullName evidence="3">Component of the Dot/Icm secretion system, predicted inner membrane protein</fullName>
    </submittedName>
</protein>
<evidence type="ECO:0000313" key="4">
    <source>
        <dbReference type="Proteomes" id="UP000054618"/>
    </source>
</evidence>
<keyword evidence="2" id="KW-1133">Transmembrane helix</keyword>
<feature type="region of interest" description="Disordered" evidence="1">
    <location>
        <begin position="68"/>
        <end position="94"/>
    </location>
</feature>
<dbReference type="RefSeq" id="WP_058508961.1">
    <property type="nucleotide sequence ID" value="NZ_CAAAIK010000017.1"/>
</dbReference>
<name>A0A0W0XL85_9GAMM</name>
<dbReference type="EMBL" id="LNYS01000025">
    <property type="protein sequence ID" value="KTD45437.1"/>
    <property type="molecule type" value="Genomic_DNA"/>
</dbReference>